<dbReference type="Proteomes" id="UP001139125">
    <property type="component" value="Unassembled WGS sequence"/>
</dbReference>
<proteinExistence type="predicted"/>
<gene>
    <name evidence="2" type="ORF">NM125_15600</name>
</gene>
<feature type="region of interest" description="Disordered" evidence="1">
    <location>
        <begin position="1"/>
        <end position="40"/>
    </location>
</feature>
<protein>
    <submittedName>
        <fullName evidence="2">Uncharacterized protein</fullName>
    </submittedName>
</protein>
<evidence type="ECO:0000313" key="3">
    <source>
        <dbReference type="Proteomes" id="UP001139125"/>
    </source>
</evidence>
<comment type="caution">
    <text evidence="2">The sequence shown here is derived from an EMBL/GenBank/DDBJ whole genome shotgun (WGS) entry which is preliminary data.</text>
</comment>
<feature type="compositionally biased region" description="Polar residues" evidence="1">
    <location>
        <begin position="1"/>
        <end position="10"/>
    </location>
</feature>
<evidence type="ECO:0000256" key="1">
    <source>
        <dbReference type="SAM" id="MobiDB-lite"/>
    </source>
</evidence>
<dbReference type="AlphaFoldDB" id="A0A9X2L678"/>
<name>A0A9X2L678_9BACT</name>
<feature type="compositionally biased region" description="Polar residues" evidence="1">
    <location>
        <begin position="17"/>
        <end position="27"/>
    </location>
</feature>
<feature type="compositionally biased region" description="Basic and acidic residues" evidence="1">
    <location>
        <begin position="30"/>
        <end position="40"/>
    </location>
</feature>
<keyword evidence="3" id="KW-1185">Reference proteome</keyword>
<reference evidence="2" key="1">
    <citation type="submission" date="2022-06" db="EMBL/GenBank/DDBJ databases">
        <title>Gracilimonas sp. CAU 1638 isolated from sea sediment.</title>
        <authorList>
            <person name="Kim W."/>
        </authorList>
    </citation>
    <scope>NUCLEOTIDE SEQUENCE</scope>
    <source>
        <strain evidence="2">CAU 1638</strain>
    </source>
</reference>
<organism evidence="2 3">
    <name type="scientific">Gracilimonas sediminicola</name>
    <dbReference type="NCBI Taxonomy" id="2952158"/>
    <lineage>
        <taxon>Bacteria</taxon>
        <taxon>Pseudomonadati</taxon>
        <taxon>Balneolota</taxon>
        <taxon>Balneolia</taxon>
        <taxon>Balneolales</taxon>
        <taxon>Balneolaceae</taxon>
        <taxon>Gracilimonas</taxon>
    </lineage>
</organism>
<accession>A0A9X2L678</accession>
<sequence>MEINKLTNHVNGHIKSTDASENSQHASKVSRAEKSPELTDKVSLENFSAKKSEELFAKIELEKQNQASFGKLKDYKAKLQAYEAAKKESPEAAKNTEIGKMLNDPEVWSKIAQNIVDK</sequence>
<dbReference type="EMBL" id="JANDBC010000003">
    <property type="protein sequence ID" value="MCP9293015.1"/>
    <property type="molecule type" value="Genomic_DNA"/>
</dbReference>
<dbReference type="RefSeq" id="WP_255135914.1">
    <property type="nucleotide sequence ID" value="NZ_JANDBC010000003.1"/>
</dbReference>
<evidence type="ECO:0000313" key="2">
    <source>
        <dbReference type="EMBL" id="MCP9293015.1"/>
    </source>
</evidence>